<dbReference type="RefSeq" id="WP_009530863.1">
    <property type="nucleotide sequence ID" value="NZ_ALNK01000017.1"/>
</dbReference>
<name>J5UJ96_9FIRM</name>
<evidence type="ECO:0000313" key="3">
    <source>
        <dbReference type="EMBL" id="EJU22969.1"/>
    </source>
</evidence>
<protein>
    <recommendedName>
        <fullName evidence="2">Dit-like phage tail protein N-terminal domain-containing protein</fullName>
    </recommendedName>
</protein>
<reference evidence="3 4" key="1">
    <citation type="submission" date="2012-07" db="EMBL/GenBank/DDBJ databases">
        <authorList>
            <person name="Durkin A.S."/>
            <person name="McCorrison J."/>
            <person name="Torralba M."/>
            <person name="Gillis M."/>
            <person name="Methe B."/>
            <person name="Sutton G."/>
            <person name="Nelson K.E."/>
        </authorList>
    </citation>
    <scope>NUCLEOTIDE SEQUENCE [LARGE SCALE GENOMIC DNA]</scope>
    <source>
        <strain evidence="3 4">OBRC8</strain>
    </source>
</reference>
<dbReference type="Pfam" id="PF21821">
    <property type="entry name" value="Dit_like"/>
    <property type="match status" value="1"/>
</dbReference>
<organism evidence="3 4">
    <name type="scientific">Peptoanaerobacter stomatis</name>
    <dbReference type="NCBI Taxonomy" id="796937"/>
    <lineage>
        <taxon>Bacteria</taxon>
        <taxon>Bacillati</taxon>
        <taxon>Bacillota</taxon>
        <taxon>Clostridia</taxon>
        <taxon>Peptostreptococcales</taxon>
        <taxon>Filifactoraceae</taxon>
        <taxon>Peptoanaerobacter</taxon>
    </lineage>
</organism>
<evidence type="ECO:0000259" key="2">
    <source>
        <dbReference type="Pfam" id="PF21821"/>
    </source>
</evidence>
<dbReference type="InterPro" id="IPR048494">
    <property type="entry name" value="Dit-like_N"/>
</dbReference>
<evidence type="ECO:0000256" key="1">
    <source>
        <dbReference type="SAM" id="MobiDB-lite"/>
    </source>
</evidence>
<dbReference type="Proteomes" id="UP000005244">
    <property type="component" value="Unassembled WGS sequence"/>
</dbReference>
<gene>
    <name evidence="3" type="ORF">HMPREF1143_0489</name>
</gene>
<sequence>MNISKIGNVEFSATTSEEVKFENEVTNRAVEDIGYISDHVKPKPVVFSVSGVIVGQDAFSKLKTLRKYCQGKQVYKYIGRNIMSNVVIESFTTTHNKEVQNGFEFTMSCKIIKQAKSKKVKLQGTDPVKKEISPVRKNSKPPAPIKKQTSSVNNAGKYVNRTKKVDAQKAKKYDEIQIKQLSQKKIRHMKYSEAIMLSGYLASQKKK</sequence>
<dbReference type="AlphaFoldDB" id="J5UJ96"/>
<accession>J5UJ96</accession>
<proteinExistence type="predicted"/>
<feature type="domain" description="Dit-like phage tail protein N-terminal" evidence="2">
    <location>
        <begin position="11"/>
        <end position="122"/>
    </location>
</feature>
<evidence type="ECO:0000313" key="4">
    <source>
        <dbReference type="Proteomes" id="UP000005244"/>
    </source>
</evidence>
<dbReference type="EMBL" id="ALNK01000017">
    <property type="protein sequence ID" value="EJU22969.1"/>
    <property type="molecule type" value="Genomic_DNA"/>
</dbReference>
<comment type="caution">
    <text evidence="3">The sequence shown here is derived from an EMBL/GenBank/DDBJ whole genome shotgun (WGS) entry which is preliminary data.</text>
</comment>
<feature type="region of interest" description="Disordered" evidence="1">
    <location>
        <begin position="132"/>
        <end position="161"/>
    </location>
</feature>
<keyword evidence="4" id="KW-1185">Reference proteome</keyword>